<evidence type="ECO:0000256" key="1">
    <source>
        <dbReference type="ARBA" id="ARBA00008761"/>
    </source>
</evidence>
<feature type="region of interest" description="Disordered" evidence="5">
    <location>
        <begin position="225"/>
        <end position="245"/>
    </location>
</feature>
<dbReference type="Proteomes" id="UP000192422">
    <property type="component" value="Chromosome"/>
</dbReference>
<feature type="domain" description="Cas12f1-like TNB" evidence="7">
    <location>
        <begin position="153"/>
        <end position="215"/>
    </location>
</feature>
<keyword evidence="2" id="KW-0815">Transposition</keyword>
<protein>
    <submittedName>
        <fullName evidence="8">Transposase</fullName>
    </submittedName>
</protein>
<keyword evidence="9" id="KW-1185">Reference proteome</keyword>
<sequence length="245" mass="27061">MCRKAWLPWPRVKLSATAGLDWGVSTFVTLAHEDGAFEALPNPRHWALEAEDLKAEQRRLSVAARARKISRRALRAHRRALARRHAKIAARRKDFLHKASARIAGRHRLIATEALAVRNMTASARGTAEAPGRNVAQKAGLNGSILDTAPAGFLNMLRYKAEEAGAEFLEPKTRELKPSQRCLDCGAVRKKTLAERHHDCDCGCRLGRDEAAARVLLNWGLEESRKRRDTETINPAGTVGDQAAA</sequence>
<evidence type="ECO:0000256" key="4">
    <source>
        <dbReference type="ARBA" id="ARBA00023172"/>
    </source>
</evidence>
<keyword evidence="4" id="KW-0233">DNA recombination</keyword>
<accession>A0ABX6YQP0</accession>
<dbReference type="NCBIfam" id="NF040570">
    <property type="entry name" value="guided_TnpB"/>
    <property type="match status" value="1"/>
</dbReference>
<evidence type="ECO:0000313" key="8">
    <source>
        <dbReference type="EMBL" id="QPZ90031.1"/>
    </source>
</evidence>
<dbReference type="RefSeq" id="WP_165757051.1">
    <property type="nucleotide sequence ID" value="NZ_CP053562.1"/>
</dbReference>
<proteinExistence type="inferred from homology"/>
<gene>
    <name evidence="8" type="ORF">AKL02_003440</name>
</gene>
<reference evidence="8 9" key="1">
    <citation type="submission" date="2020-05" db="EMBL/GenBank/DDBJ databases">
        <title>Thioclava electrotropha strain Elox9 finished genome.</title>
        <authorList>
            <person name="Rowe A.R."/>
            <person name="Wilbanks E.G."/>
        </authorList>
    </citation>
    <scope>NUCLEOTIDE SEQUENCE [LARGE SCALE GENOMIC DNA]</scope>
    <source>
        <strain evidence="8 9">Elox9</strain>
    </source>
</reference>
<evidence type="ECO:0000313" key="9">
    <source>
        <dbReference type="Proteomes" id="UP000192422"/>
    </source>
</evidence>
<organism evidence="8 9">
    <name type="scientific">Thioclava electrotropha</name>
    <dbReference type="NCBI Taxonomy" id="1549850"/>
    <lineage>
        <taxon>Bacteria</taxon>
        <taxon>Pseudomonadati</taxon>
        <taxon>Pseudomonadota</taxon>
        <taxon>Alphaproteobacteria</taxon>
        <taxon>Rhodobacterales</taxon>
        <taxon>Paracoccaceae</taxon>
        <taxon>Thioclava</taxon>
    </lineage>
</organism>
<dbReference type="Pfam" id="PF01385">
    <property type="entry name" value="OrfB_IS605"/>
    <property type="match status" value="1"/>
</dbReference>
<dbReference type="InterPro" id="IPR001959">
    <property type="entry name" value="Transposase"/>
</dbReference>
<evidence type="ECO:0000259" key="6">
    <source>
        <dbReference type="Pfam" id="PF01385"/>
    </source>
</evidence>
<dbReference type="Pfam" id="PF07282">
    <property type="entry name" value="Cas12f1-like_TNB"/>
    <property type="match status" value="1"/>
</dbReference>
<evidence type="ECO:0000256" key="5">
    <source>
        <dbReference type="SAM" id="MobiDB-lite"/>
    </source>
</evidence>
<feature type="domain" description="Probable transposase IS891/IS1136/IS1341" evidence="6">
    <location>
        <begin position="14"/>
        <end position="122"/>
    </location>
</feature>
<evidence type="ECO:0000256" key="2">
    <source>
        <dbReference type="ARBA" id="ARBA00022578"/>
    </source>
</evidence>
<dbReference type="EMBL" id="CP053562">
    <property type="protein sequence ID" value="QPZ90031.1"/>
    <property type="molecule type" value="Genomic_DNA"/>
</dbReference>
<keyword evidence="3" id="KW-0238">DNA-binding</keyword>
<comment type="similarity">
    <text evidence="1">In the C-terminal section; belongs to the transposase 35 family.</text>
</comment>
<dbReference type="InterPro" id="IPR010095">
    <property type="entry name" value="Cas12f1-like_TNB"/>
</dbReference>
<name>A0ABX6YQP0_9RHOB</name>
<evidence type="ECO:0000259" key="7">
    <source>
        <dbReference type="Pfam" id="PF07282"/>
    </source>
</evidence>
<evidence type="ECO:0000256" key="3">
    <source>
        <dbReference type="ARBA" id="ARBA00023125"/>
    </source>
</evidence>